<keyword evidence="3" id="KW-0406">Ion transport</keyword>
<gene>
    <name evidence="3" type="ORF">H9872_08910</name>
</gene>
<dbReference type="InterPro" id="IPR013099">
    <property type="entry name" value="K_chnl_dom"/>
</dbReference>
<keyword evidence="1" id="KW-1133">Transmembrane helix</keyword>
<feature type="transmembrane region" description="Helical" evidence="1">
    <location>
        <begin position="247"/>
        <end position="266"/>
    </location>
</feature>
<feature type="transmembrane region" description="Helical" evidence="1">
    <location>
        <begin position="98"/>
        <end position="120"/>
    </location>
</feature>
<feature type="transmembrane region" description="Helical" evidence="1">
    <location>
        <begin position="71"/>
        <end position="92"/>
    </location>
</feature>
<dbReference type="Pfam" id="PF07885">
    <property type="entry name" value="Ion_trans_2"/>
    <property type="match status" value="1"/>
</dbReference>
<feature type="domain" description="Potassium channel" evidence="2">
    <location>
        <begin position="207"/>
        <end position="264"/>
    </location>
</feature>
<feature type="transmembrane region" description="Helical" evidence="1">
    <location>
        <begin position="175"/>
        <end position="197"/>
    </location>
</feature>
<organism evidence="3 4">
    <name type="scientific">Candidatus Cellulosilyticum pullistercoris</name>
    <dbReference type="NCBI Taxonomy" id="2838521"/>
    <lineage>
        <taxon>Bacteria</taxon>
        <taxon>Bacillati</taxon>
        <taxon>Bacillota</taxon>
        <taxon>Clostridia</taxon>
        <taxon>Lachnospirales</taxon>
        <taxon>Cellulosilyticaceae</taxon>
        <taxon>Cellulosilyticum</taxon>
    </lineage>
</organism>
<reference evidence="3" key="2">
    <citation type="submission" date="2021-04" db="EMBL/GenBank/DDBJ databases">
        <authorList>
            <person name="Gilroy R."/>
        </authorList>
    </citation>
    <scope>NUCLEOTIDE SEQUENCE</scope>
    <source>
        <strain evidence="3">B5-657</strain>
    </source>
</reference>
<reference evidence="3" key="1">
    <citation type="journal article" date="2021" name="PeerJ">
        <title>Extensive microbial diversity within the chicken gut microbiome revealed by metagenomics and culture.</title>
        <authorList>
            <person name="Gilroy R."/>
            <person name="Ravi A."/>
            <person name="Getino M."/>
            <person name="Pursley I."/>
            <person name="Horton D.L."/>
            <person name="Alikhan N.F."/>
            <person name="Baker D."/>
            <person name="Gharbi K."/>
            <person name="Hall N."/>
            <person name="Watson M."/>
            <person name="Adriaenssens E.M."/>
            <person name="Foster-Nyarko E."/>
            <person name="Jarju S."/>
            <person name="Secka A."/>
            <person name="Antonio M."/>
            <person name="Oren A."/>
            <person name="Chaudhuri R.R."/>
            <person name="La Ragione R."/>
            <person name="Hildebrand F."/>
            <person name="Pallen M.J."/>
        </authorList>
    </citation>
    <scope>NUCLEOTIDE SEQUENCE</scope>
    <source>
        <strain evidence="3">B5-657</strain>
    </source>
</reference>
<name>A0A9E2NNX1_9FIRM</name>
<proteinExistence type="predicted"/>
<feature type="transmembrane region" description="Helical" evidence="1">
    <location>
        <begin position="132"/>
        <end position="155"/>
    </location>
</feature>
<feature type="transmembrane region" description="Helical" evidence="1">
    <location>
        <begin position="43"/>
        <end position="59"/>
    </location>
</feature>
<evidence type="ECO:0000313" key="4">
    <source>
        <dbReference type="Proteomes" id="UP000824229"/>
    </source>
</evidence>
<evidence type="ECO:0000313" key="3">
    <source>
        <dbReference type="EMBL" id="MBU3804858.1"/>
    </source>
</evidence>
<keyword evidence="1" id="KW-0812">Transmembrane</keyword>
<keyword evidence="3" id="KW-0813">Transport</keyword>
<dbReference type="AlphaFoldDB" id="A0A9E2NNX1"/>
<keyword evidence="3" id="KW-0407">Ion channel</keyword>
<dbReference type="EMBL" id="JAHLFQ010000207">
    <property type="protein sequence ID" value="MBU3804858.1"/>
    <property type="molecule type" value="Genomic_DNA"/>
</dbReference>
<accession>A0A9E2NNX1</accession>
<evidence type="ECO:0000256" key="1">
    <source>
        <dbReference type="SAM" id="Phobius"/>
    </source>
</evidence>
<keyword evidence="1" id="KW-0472">Membrane</keyword>
<protein>
    <submittedName>
        <fullName evidence="3">Potassium channel family protein</fullName>
    </submittedName>
</protein>
<comment type="caution">
    <text evidence="3">The sequence shown here is derived from an EMBL/GenBank/DDBJ whole genome shotgun (WGS) entry which is preliminary data.</text>
</comment>
<evidence type="ECO:0000259" key="2">
    <source>
        <dbReference type="Pfam" id="PF07885"/>
    </source>
</evidence>
<feature type="transmembrane region" description="Helical" evidence="1">
    <location>
        <begin position="218"/>
        <end position="235"/>
    </location>
</feature>
<dbReference type="Gene3D" id="1.10.287.70">
    <property type="match status" value="1"/>
</dbReference>
<dbReference type="Proteomes" id="UP000824229">
    <property type="component" value="Unassembled WGS sequence"/>
</dbReference>
<sequence>MIYWLIALISLQLFKRLRSEPISLDGVMTYLIPYWKEGDGEDRVLGILQLFIVACISLLKAIKIVGLGEKVLVFLFTFLSFIWFIKILIITVEWLQDYFHTMTINIVFTIMVPAMILFNLNHLMGALEIKVCFIALLMSIIIVYTELMGVVLGIGNSKHVTKKMMNNNSLKLKSIFTWFFIILGNLYTLILFIQFYMDKKAHHFIQAEILNKESAVDLFYYLIVTFTTVGFGDISPNTLLAKMVTSLIAMSGMLFTGIFVGSILNLEE</sequence>
<dbReference type="GO" id="GO:0034220">
    <property type="term" value="P:monoatomic ion transmembrane transport"/>
    <property type="evidence" value="ECO:0007669"/>
    <property type="project" value="UniProtKB-KW"/>
</dbReference>
<dbReference type="SUPFAM" id="SSF81324">
    <property type="entry name" value="Voltage-gated potassium channels"/>
    <property type="match status" value="1"/>
</dbReference>